<evidence type="ECO:0000313" key="2">
    <source>
        <dbReference type="Proteomes" id="UP000198432"/>
    </source>
</evidence>
<accession>A0A239LBY9</accession>
<keyword evidence="2" id="KW-1185">Reference proteome</keyword>
<organism evidence="1 2">
    <name type="scientific">Pontibacter ummariensis</name>
    <dbReference type="NCBI Taxonomy" id="1610492"/>
    <lineage>
        <taxon>Bacteria</taxon>
        <taxon>Pseudomonadati</taxon>
        <taxon>Bacteroidota</taxon>
        <taxon>Cytophagia</taxon>
        <taxon>Cytophagales</taxon>
        <taxon>Hymenobacteraceae</taxon>
        <taxon>Pontibacter</taxon>
    </lineage>
</organism>
<name>A0A239LBY9_9BACT</name>
<dbReference type="AlphaFoldDB" id="A0A239LBY9"/>
<dbReference type="RefSeq" id="WP_089321755.1">
    <property type="nucleotide sequence ID" value="NZ_FZOQ01000038.1"/>
</dbReference>
<dbReference type="Proteomes" id="UP000198432">
    <property type="component" value="Unassembled WGS sequence"/>
</dbReference>
<sequence length="110" mass="12491">MPRLFGYVLWLYGHRGSVSSIAFKQGERVAQEQLQGITKEELLELIIKATKQNHRLRLYPEPSLAVVEINSYGNVPKSKAFTDSCFQVIKHHGLENVALDLRKNGEATLR</sequence>
<reference evidence="2" key="1">
    <citation type="submission" date="2017-06" db="EMBL/GenBank/DDBJ databases">
        <authorList>
            <person name="Varghese N."/>
            <person name="Submissions S."/>
        </authorList>
    </citation>
    <scope>NUCLEOTIDE SEQUENCE [LARGE SCALE GENOMIC DNA]</scope>
    <source>
        <strain evidence="2">NKM1</strain>
    </source>
</reference>
<dbReference type="EMBL" id="FZOQ01000038">
    <property type="protein sequence ID" value="SNT27438.1"/>
    <property type="molecule type" value="Genomic_DNA"/>
</dbReference>
<evidence type="ECO:0000313" key="1">
    <source>
        <dbReference type="EMBL" id="SNT27438.1"/>
    </source>
</evidence>
<proteinExistence type="predicted"/>
<gene>
    <name evidence="1" type="ORF">SAMN06296052_13822</name>
</gene>
<protein>
    <submittedName>
        <fullName evidence="1">Uncharacterized protein</fullName>
    </submittedName>
</protein>